<dbReference type="Gene3D" id="3.40.50.720">
    <property type="entry name" value="NAD(P)-binding Rossmann-like Domain"/>
    <property type="match status" value="1"/>
</dbReference>
<reference evidence="5" key="1">
    <citation type="submission" date="2021-01" db="EMBL/GenBank/DDBJ databases">
        <authorList>
            <person name="Corre E."/>
            <person name="Pelletier E."/>
            <person name="Niang G."/>
            <person name="Scheremetjew M."/>
            <person name="Finn R."/>
            <person name="Kale V."/>
            <person name="Holt S."/>
            <person name="Cochrane G."/>
            <person name="Meng A."/>
            <person name="Brown T."/>
            <person name="Cohen L."/>
        </authorList>
    </citation>
    <scope>NUCLEOTIDE SEQUENCE</scope>
    <source>
        <strain evidence="5">OF101</strain>
    </source>
</reference>
<dbReference type="PRINTS" id="PR00081">
    <property type="entry name" value="GDHRDH"/>
</dbReference>
<name>A0A7S1LP64_ALECA</name>
<evidence type="ECO:0000256" key="4">
    <source>
        <dbReference type="RuleBase" id="RU000363"/>
    </source>
</evidence>
<proteinExistence type="inferred from homology"/>
<gene>
    <name evidence="5" type="ORF">ACAT0790_LOCUS11703</name>
</gene>
<sequence length="254" mass="26076">MSGKVVLVTGGGSGIGAMIAGGFVANGAIVYICSRKDTTAYAAQLTAKGPGTCIAVAADLTQQTDVHKVVDVVQSGSGKLHCLVNNAGANWAQPLEEFDISGWNKTNDLNVTAVFNLTKCAMPLLRAGASKEDPARVINIASIDAVQTPALDTFAYSAGKAAVVHMSEVLAGRLVREHVTVNCILPGAFQSRMMRATIRAAGGTDTLGRRLIGGRIGAPGDITGACLFLASRAGSWTTGAKLVLDGGQLALPKL</sequence>
<dbReference type="Pfam" id="PF00106">
    <property type="entry name" value="adh_short"/>
    <property type="match status" value="1"/>
</dbReference>
<evidence type="ECO:0000313" key="5">
    <source>
        <dbReference type="EMBL" id="CAD9109608.1"/>
    </source>
</evidence>
<accession>A0A7S1LP64</accession>
<evidence type="ECO:0000256" key="2">
    <source>
        <dbReference type="ARBA" id="ARBA00022857"/>
    </source>
</evidence>
<dbReference type="GO" id="GO:0016491">
    <property type="term" value="F:oxidoreductase activity"/>
    <property type="evidence" value="ECO:0007669"/>
    <property type="project" value="UniProtKB-KW"/>
</dbReference>
<dbReference type="InterPro" id="IPR002347">
    <property type="entry name" value="SDR_fam"/>
</dbReference>
<comment type="similarity">
    <text evidence="1 4">Belongs to the short-chain dehydrogenases/reductases (SDR) family.</text>
</comment>
<dbReference type="PROSITE" id="PS00061">
    <property type="entry name" value="ADH_SHORT"/>
    <property type="match status" value="1"/>
</dbReference>
<dbReference type="SUPFAM" id="SSF51735">
    <property type="entry name" value="NAD(P)-binding Rossmann-fold domains"/>
    <property type="match status" value="1"/>
</dbReference>
<keyword evidence="2" id="KW-0521">NADP</keyword>
<dbReference type="AlphaFoldDB" id="A0A7S1LP64"/>
<dbReference type="PANTHER" id="PTHR43618">
    <property type="entry name" value="7-ALPHA-HYDROXYSTEROID DEHYDROGENASE"/>
    <property type="match status" value="1"/>
</dbReference>
<evidence type="ECO:0000256" key="1">
    <source>
        <dbReference type="ARBA" id="ARBA00006484"/>
    </source>
</evidence>
<dbReference type="InterPro" id="IPR036291">
    <property type="entry name" value="NAD(P)-bd_dom_sf"/>
</dbReference>
<dbReference type="FunFam" id="3.40.50.720:FF:000084">
    <property type="entry name" value="Short-chain dehydrogenase reductase"/>
    <property type="match status" value="1"/>
</dbReference>
<dbReference type="EMBL" id="HBGE01019516">
    <property type="protein sequence ID" value="CAD9109608.1"/>
    <property type="molecule type" value="Transcribed_RNA"/>
</dbReference>
<evidence type="ECO:0000256" key="3">
    <source>
        <dbReference type="ARBA" id="ARBA00023002"/>
    </source>
</evidence>
<protein>
    <submittedName>
        <fullName evidence="5">Uncharacterized protein</fullName>
    </submittedName>
</protein>
<dbReference type="InterPro" id="IPR052178">
    <property type="entry name" value="Sec_Metab_Biosynth_SDR"/>
</dbReference>
<keyword evidence="3" id="KW-0560">Oxidoreductase</keyword>
<organism evidence="5">
    <name type="scientific">Alexandrium catenella</name>
    <name type="common">Red tide dinoflagellate</name>
    <name type="synonym">Gonyaulax catenella</name>
    <dbReference type="NCBI Taxonomy" id="2925"/>
    <lineage>
        <taxon>Eukaryota</taxon>
        <taxon>Sar</taxon>
        <taxon>Alveolata</taxon>
        <taxon>Dinophyceae</taxon>
        <taxon>Gonyaulacales</taxon>
        <taxon>Pyrocystaceae</taxon>
        <taxon>Alexandrium</taxon>
    </lineage>
</organism>
<dbReference type="PRINTS" id="PR00080">
    <property type="entry name" value="SDRFAMILY"/>
</dbReference>
<dbReference type="PANTHER" id="PTHR43618:SF8">
    <property type="entry name" value="7ALPHA-HYDROXYSTEROID DEHYDROGENASE"/>
    <property type="match status" value="1"/>
</dbReference>
<dbReference type="InterPro" id="IPR020904">
    <property type="entry name" value="Sc_DH/Rdtase_CS"/>
</dbReference>